<keyword evidence="3" id="KW-1185">Reference proteome</keyword>
<organism evidence="2 3">
    <name type="scientific">Glossina palpalis gambiensis</name>
    <dbReference type="NCBI Taxonomy" id="67801"/>
    <lineage>
        <taxon>Eukaryota</taxon>
        <taxon>Metazoa</taxon>
        <taxon>Ecdysozoa</taxon>
        <taxon>Arthropoda</taxon>
        <taxon>Hexapoda</taxon>
        <taxon>Insecta</taxon>
        <taxon>Pterygota</taxon>
        <taxon>Neoptera</taxon>
        <taxon>Endopterygota</taxon>
        <taxon>Diptera</taxon>
        <taxon>Brachycera</taxon>
        <taxon>Muscomorpha</taxon>
        <taxon>Hippoboscoidea</taxon>
        <taxon>Glossinidae</taxon>
        <taxon>Glossina</taxon>
    </lineage>
</organism>
<reference evidence="2" key="2">
    <citation type="submission" date="2020-05" db="UniProtKB">
        <authorList>
            <consortium name="EnsemblMetazoa"/>
        </authorList>
    </citation>
    <scope>IDENTIFICATION</scope>
    <source>
        <strain evidence="2">IAEA</strain>
    </source>
</reference>
<evidence type="ECO:0000313" key="2">
    <source>
        <dbReference type="EnsemblMetazoa" id="GPPI044678-PA"/>
    </source>
</evidence>
<dbReference type="VEuPathDB" id="VectorBase:GPPI044678"/>
<evidence type="ECO:0000313" key="3">
    <source>
        <dbReference type="Proteomes" id="UP000092460"/>
    </source>
</evidence>
<accession>A0A1B0BYZ3</accession>
<keyword evidence="1" id="KW-0812">Transmembrane</keyword>
<keyword evidence="1" id="KW-0472">Membrane</keyword>
<feature type="transmembrane region" description="Helical" evidence="1">
    <location>
        <begin position="6"/>
        <end position="26"/>
    </location>
</feature>
<dbReference type="Proteomes" id="UP000092460">
    <property type="component" value="Unassembled WGS sequence"/>
</dbReference>
<protein>
    <submittedName>
        <fullName evidence="2">Uncharacterized protein</fullName>
    </submittedName>
</protein>
<evidence type="ECO:0000256" key="1">
    <source>
        <dbReference type="SAM" id="Phobius"/>
    </source>
</evidence>
<dbReference type="EMBL" id="JXJN01022914">
    <property type="status" value="NOT_ANNOTATED_CDS"/>
    <property type="molecule type" value="Genomic_DNA"/>
</dbReference>
<dbReference type="AlphaFoldDB" id="A0A1B0BYZ3"/>
<name>A0A1B0BYZ3_9MUSC</name>
<proteinExistence type="predicted"/>
<sequence length="117" mass="13837">KSNFNILPVFCWWVEILPIIPFVGGLKPTTPFCRYWVDICLIFETTDRRLTLHFFTDDIAQFPVVAFLRRRGGHVFIKTEHFIFDIFMGTRVKRNYSDDKTRSSLMGNSSFIYFIIS</sequence>
<reference evidence="3" key="1">
    <citation type="submission" date="2015-01" db="EMBL/GenBank/DDBJ databases">
        <authorList>
            <person name="Aksoy S."/>
            <person name="Warren W."/>
            <person name="Wilson R.K."/>
        </authorList>
    </citation>
    <scope>NUCLEOTIDE SEQUENCE [LARGE SCALE GENOMIC DNA]</scope>
    <source>
        <strain evidence="3">IAEA</strain>
    </source>
</reference>
<keyword evidence="1" id="KW-1133">Transmembrane helix</keyword>
<dbReference type="EnsemblMetazoa" id="GPPI044678-RA">
    <property type="protein sequence ID" value="GPPI044678-PA"/>
    <property type="gene ID" value="GPPI044678"/>
</dbReference>